<organism evidence="2 3">
    <name type="scientific">Cercophora scortea</name>
    <dbReference type="NCBI Taxonomy" id="314031"/>
    <lineage>
        <taxon>Eukaryota</taxon>
        <taxon>Fungi</taxon>
        <taxon>Dikarya</taxon>
        <taxon>Ascomycota</taxon>
        <taxon>Pezizomycotina</taxon>
        <taxon>Sordariomycetes</taxon>
        <taxon>Sordariomycetidae</taxon>
        <taxon>Sordariales</taxon>
        <taxon>Lasiosphaeriaceae</taxon>
        <taxon>Cercophora</taxon>
    </lineage>
</organism>
<evidence type="ECO:0000313" key="3">
    <source>
        <dbReference type="Proteomes" id="UP001286456"/>
    </source>
</evidence>
<sequence>MRQANTTKDPLMAPESVEQLLALDTHGLVEFIKTNLGSFEAIDFTSIKDLNRVSESQQTELLQRLYPADFSQQLLAKLEDVHSRRKEARNSPPTSPEPRLLSLSPQPEIGKEHQIRCYHELVNDGGRPPCSLETLDKIYRSPSDFLELLGPWIENPAPRDPDDLGVFSRPLARWKEFRRWQHHNRGSISTADDSPAAFVEEKRRYLESTGNWSITTEPYFEETMRSMEVKDGSFAQYEKAARHRLAKHGFREVFRLLKDPRQQNERVEWIEYLEFECWWQDVNAQTVQRHKPSHDAAWEKLVKSGVLRTGETEEDLFTSPISDPDQQNNTPRDEAIRGFMGQTKAYRDAKAVECRQSLRVQWALNQMPKKPEVARKPAARTGKRRRLQEDEEAPEVVEEEEEERPTAKRQRTEQESVDRPLGILREVT</sequence>
<feature type="region of interest" description="Disordered" evidence="1">
    <location>
        <begin position="81"/>
        <end position="106"/>
    </location>
</feature>
<gene>
    <name evidence="2" type="ORF">B0T19DRAFT_397118</name>
</gene>
<dbReference type="EMBL" id="JAUEPO010000001">
    <property type="protein sequence ID" value="KAK3337506.1"/>
    <property type="molecule type" value="Genomic_DNA"/>
</dbReference>
<feature type="compositionally biased region" description="Acidic residues" evidence="1">
    <location>
        <begin position="389"/>
        <end position="403"/>
    </location>
</feature>
<evidence type="ECO:0000313" key="2">
    <source>
        <dbReference type="EMBL" id="KAK3337506.1"/>
    </source>
</evidence>
<feature type="compositionally biased region" description="Polar residues" evidence="1">
    <location>
        <begin position="319"/>
        <end position="330"/>
    </location>
</feature>
<evidence type="ECO:0000256" key="1">
    <source>
        <dbReference type="SAM" id="MobiDB-lite"/>
    </source>
</evidence>
<feature type="region of interest" description="Disordered" evidence="1">
    <location>
        <begin position="368"/>
        <end position="428"/>
    </location>
</feature>
<accession>A0AAE0J775</accession>
<name>A0AAE0J775_9PEZI</name>
<dbReference type="Proteomes" id="UP001286456">
    <property type="component" value="Unassembled WGS sequence"/>
</dbReference>
<comment type="caution">
    <text evidence="2">The sequence shown here is derived from an EMBL/GenBank/DDBJ whole genome shotgun (WGS) entry which is preliminary data.</text>
</comment>
<reference evidence="2" key="1">
    <citation type="journal article" date="2023" name="Mol. Phylogenet. Evol.">
        <title>Genome-scale phylogeny and comparative genomics of the fungal order Sordariales.</title>
        <authorList>
            <person name="Hensen N."/>
            <person name="Bonometti L."/>
            <person name="Westerberg I."/>
            <person name="Brannstrom I.O."/>
            <person name="Guillou S."/>
            <person name="Cros-Aarteil S."/>
            <person name="Calhoun S."/>
            <person name="Haridas S."/>
            <person name="Kuo A."/>
            <person name="Mondo S."/>
            <person name="Pangilinan J."/>
            <person name="Riley R."/>
            <person name="LaButti K."/>
            <person name="Andreopoulos B."/>
            <person name="Lipzen A."/>
            <person name="Chen C."/>
            <person name="Yan M."/>
            <person name="Daum C."/>
            <person name="Ng V."/>
            <person name="Clum A."/>
            <person name="Steindorff A."/>
            <person name="Ohm R.A."/>
            <person name="Martin F."/>
            <person name="Silar P."/>
            <person name="Natvig D.O."/>
            <person name="Lalanne C."/>
            <person name="Gautier V."/>
            <person name="Ament-Velasquez S.L."/>
            <person name="Kruys A."/>
            <person name="Hutchinson M.I."/>
            <person name="Powell A.J."/>
            <person name="Barry K."/>
            <person name="Miller A.N."/>
            <person name="Grigoriev I.V."/>
            <person name="Debuchy R."/>
            <person name="Gladieux P."/>
            <person name="Hiltunen Thoren M."/>
            <person name="Johannesson H."/>
        </authorList>
    </citation>
    <scope>NUCLEOTIDE SEQUENCE</scope>
    <source>
        <strain evidence="2">SMH4131-1</strain>
    </source>
</reference>
<feature type="compositionally biased region" description="Basic residues" evidence="1">
    <location>
        <begin position="377"/>
        <end position="386"/>
    </location>
</feature>
<feature type="compositionally biased region" description="Basic and acidic residues" evidence="1">
    <location>
        <begin position="404"/>
        <end position="418"/>
    </location>
</feature>
<proteinExistence type="predicted"/>
<dbReference type="AlphaFoldDB" id="A0AAE0J775"/>
<keyword evidence="3" id="KW-1185">Reference proteome</keyword>
<feature type="region of interest" description="Disordered" evidence="1">
    <location>
        <begin position="313"/>
        <end position="333"/>
    </location>
</feature>
<protein>
    <submittedName>
        <fullName evidence="2">Uncharacterized protein</fullName>
    </submittedName>
</protein>
<reference evidence="2" key="2">
    <citation type="submission" date="2023-06" db="EMBL/GenBank/DDBJ databases">
        <authorList>
            <consortium name="Lawrence Berkeley National Laboratory"/>
            <person name="Haridas S."/>
            <person name="Hensen N."/>
            <person name="Bonometti L."/>
            <person name="Westerberg I."/>
            <person name="Brannstrom I.O."/>
            <person name="Guillou S."/>
            <person name="Cros-Aarteil S."/>
            <person name="Calhoun S."/>
            <person name="Kuo A."/>
            <person name="Mondo S."/>
            <person name="Pangilinan J."/>
            <person name="Riley R."/>
            <person name="Labutti K."/>
            <person name="Andreopoulos B."/>
            <person name="Lipzen A."/>
            <person name="Chen C."/>
            <person name="Yanf M."/>
            <person name="Daum C."/>
            <person name="Ng V."/>
            <person name="Clum A."/>
            <person name="Steindorff A."/>
            <person name="Ohm R."/>
            <person name="Martin F."/>
            <person name="Silar P."/>
            <person name="Natvig D."/>
            <person name="Lalanne C."/>
            <person name="Gautier V."/>
            <person name="Ament-Velasquez S.L."/>
            <person name="Kruys A."/>
            <person name="Hutchinson M.I."/>
            <person name="Powell A.J."/>
            <person name="Barry K."/>
            <person name="Miller A.N."/>
            <person name="Grigoriev I.V."/>
            <person name="Debuchy R."/>
            <person name="Gladieux P."/>
            <person name="Thoren M.H."/>
            <person name="Johannesson H."/>
        </authorList>
    </citation>
    <scope>NUCLEOTIDE SEQUENCE</scope>
    <source>
        <strain evidence="2">SMH4131-1</strain>
    </source>
</reference>